<dbReference type="InterPro" id="IPR036637">
    <property type="entry name" value="Phosphohistidine_dom_sf"/>
</dbReference>
<dbReference type="Gene3D" id="3.50.30.10">
    <property type="entry name" value="Phosphohistidine domain"/>
    <property type="match status" value="1"/>
</dbReference>
<evidence type="ECO:0000259" key="2">
    <source>
        <dbReference type="Pfam" id="PF01326"/>
    </source>
</evidence>
<sequence length="826" mass="88265">MGVRLLRRGGAGAVCRDADAMIVAMHEAAGTPAAGGKARALGRLVSEGFDVPRFFVATDTPDEAELDTALAELGEGPFAVRSSGVQEDGVAHSHAGQFESILNVARGDVADAIARVFASDEAQGVAAYRAERGLAGGERPAAIVQVMVPAAFAGVAFSADPVSGRRDRIIVSATEGLGDRLVAGEIDGATWWIDAANGDVIESSGDVALTLDQIAAVTALVRRVEQAFGCAQDIEWAFAEGRLHLLQARPITSPLRDAPIDDPGLAVFDNSNIVESYPGIVSPLTFSFASYAYARVYMAFVALLGVSQETVRQNRTVFENMLVRVNGRVYYNLGNWYRALALLPGYALNRRYMETMMGVGAPLPDAVMAGIGGAPAHGLGKVREYLRIAGVALGLVRAAWKLPRTARDFRARLDRALAATTPERLRTMPLTALAAEYRRIESDLLDRWDAPIVNDFLCMIAFGASRRMLEKWLGADGLEIQNDVLIGQGDIISARPAQMIRAMGGIAAADPALTAALERDDRAAIAASALAEPIAAYIAEFGDRCTEELKLESVTLDEDPRSLHAAIGAAAYSRSPAPVRNADPLARLDAALRGKPVKRRLARVMLRWAKARVRDRENLRYERTRIFGRARRLLLAVGRQFHAHGLIADPRDIFLLTIHEVLGTIEGFATSGNLAGLAEVRRAEMARAAASHDPHERILVQGAAFTATHIGTVPIAAEQGSERRGTGCSAGRVTAVARVVRDPRTQHIASGEILVARHTDPGWIALFASASAIVVERGSLLSHSAIVARELGIPCVVGLSNATQWIEDGETIEVDGASGLVRRNAA</sequence>
<reference evidence="3 4" key="1">
    <citation type="submission" date="2019-04" db="EMBL/GenBank/DDBJ databases">
        <title>Sphingomonas psychrotolerans sp. nov., isolated from soil in the Tianshan Mountains, Xinjiang, China.</title>
        <authorList>
            <person name="Luo Y."/>
            <person name="Sheng H."/>
        </authorList>
    </citation>
    <scope>NUCLEOTIDE SEQUENCE [LARGE SCALE GENOMIC DNA]</scope>
    <source>
        <strain evidence="3 4">ZFGT-11</strain>
    </source>
</reference>
<dbReference type="Gene3D" id="3.30.1490.20">
    <property type="entry name" value="ATP-grasp fold, A domain"/>
    <property type="match status" value="1"/>
</dbReference>
<dbReference type="GO" id="GO:0005524">
    <property type="term" value="F:ATP binding"/>
    <property type="evidence" value="ECO:0007669"/>
    <property type="project" value="InterPro"/>
</dbReference>
<dbReference type="Pfam" id="PF00391">
    <property type="entry name" value="PEP-utilizers"/>
    <property type="match status" value="1"/>
</dbReference>
<keyword evidence="4" id="KW-1185">Reference proteome</keyword>
<dbReference type="SUPFAM" id="SSF52009">
    <property type="entry name" value="Phosphohistidine domain"/>
    <property type="match status" value="1"/>
</dbReference>
<feature type="domain" description="Pyruvate phosphate dikinase AMP/ATP-binding" evidence="2">
    <location>
        <begin position="65"/>
        <end position="202"/>
    </location>
</feature>
<dbReference type="OrthoDB" id="9765468at2"/>
<organism evidence="3 4">
    <name type="scientific">Sphingomonas gei</name>
    <dbReference type="NCBI Taxonomy" id="1395960"/>
    <lineage>
        <taxon>Bacteria</taxon>
        <taxon>Pseudomonadati</taxon>
        <taxon>Pseudomonadota</taxon>
        <taxon>Alphaproteobacteria</taxon>
        <taxon>Sphingomonadales</taxon>
        <taxon>Sphingomonadaceae</taxon>
        <taxon>Sphingomonas</taxon>
    </lineage>
</organism>
<dbReference type="GO" id="GO:0016301">
    <property type="term" value="F:kinase activity"/>
    <property type="evidence" value="ECO:0007669"/>
    <property type="project" value="InterPro"/>
</dbReference>
<evidence type="ECO:0000313" key="3">
    <source>
        <dbReference type="EMBL" id="TGX56158.1"/>
    </source>
</evidence>
<gene>
    <name evidence="3" type="ORF">E5A73_03405</name>
</gene>
<dbReference type="InterPro" id="IPR051549">
    <property type="entry name" value="PEP_Utilizing_Enz"/>
</dbReference>
<dbReference type="AlphaFoldDB" id="A0A4S1XJ37"/>
<dbReference type="SUPFAM" id="SSF56059">
    <property type="entry name" value="Glutathione synthetase ATP-binding domain-like"/>
    <property type="match status" value="1"/>
</dbReference>
<feature type="domain" description="Pyruvate phosphate dikinase AMP/ATP-binding" evidence="2">
    <location>
        <begin position="205"/>
        <end position="253"/>
    </location>
</feature>
<protein>
    <submittedName>
        <fullName evidence="3">Phosphoenolpyruvate synthase</fullName>
    </submittedName>
</protein>
<dbReference type="PANTHER" id="PTHR43615:SF1">
    <property type="entry name" value="PPDK_N DOMAIN-CONTAINING PROTEIN"/>
    <property type="match status" value="1"/>
</dbReference>
<accession>A0A4S1XJ37</accession>
<dbReference type="Proteomes" id="UP000306147">
    <property type="component" value="Unassembled WGS sequence"/>
</dbReference>
<comment type="caution">
    <text evidence="3">The sequence shown here is derived from an EMBL/GenBank/DDBJ whole genome shotgun (WGS) entry which is preliminary data.</text>
</comment>
<dbReference type="Gene3D" id="3.30.470.20">
    <property type="entry name" value="ATP-grasp fold, B domain"/>
    <property type="match status" value="2"/>
</dbReference>
<dbReference type="InterPro" id="IPR002192">
    <property type="entry name" value="PPDK_AMP/ATP-bd"/>
</dbReference>
<keyword evidence="3" id="KW-0670">Pyruvate</keyword>
<dbReference type="InterPro" id="IPR008279">
    <property type="entry name" value="PEP-util_enz_mobile_dom"/>
</dbReference>
<feature type="domain" description="PEP-utilising enzyme mobile" evidence="1">
    <location>
        <begin position="749"/>
        <end position="819"/>
    </location>
</feature>
<dbReference type="InterPro" id="IPR013815">
    <property type="entry name" value="ATP_grasp_subdomain_1"/>
</dbReference>
<dbReference type="Pfam" id="PF01326">
    <property type="entry name" value="PPDK_N"/>
    <property type="match status" value="2"/>
</dbReference>
<proteinExistence type="predicted"/>
<dbReference type="PANTHER" id="PTHR43615">
    <property type="entry name" value="PHOSPHOENOLPYRUVATE SYNTHASE-RELATED"/>
    <property type="match status" value="1"/>
</dbReference>
<dbReference type="EMBL" id="SRXT01000001">
    <property type="protein sequence ID" value="TGX56158.1"/>
    <property type="molecule type" value="Genomic_DNA"/>
</dbReference>
<evidence type="ECO:0000259" key="1">
    <source>
        <dbReference type="Pfam" id="PF00391"/>
    </source>
</evidence>
<evidence type="ECO:0000313" key="4">
    <source>
        <dbReference type="Proteomes" id="UP000306147"/>
    </source>
</evidence>
<name>A0A4S1XJ37_9SPHN</name>